<dbReference type="GO" id="GO:0046872">
    <property type="term" value="F:metal ion binding"/>
    <property type="evidence" value="ECO:0007669"/>
    <property type="project" value="UniProtKB-KW"/>
</dbReference>
<feature type="transmembrane region" description="Helical" evidence="8">
    <location>
        <begin position="236"/>
        <end position="255"/>
    </location>
</feature>
<evidence type="ECO:0000256" key="2">
    <source>
        <dbReference type="ARBA" id="ARBA00022475"/>
    </source>
</evidence>
<keyword evidence="4 8" id="KW-0812">Transmembrane</keyword>
<dbReference type="PANTHER" id="PTHR22926:SF3">
    <property type="entry name" value="UNDECAPRENYL-PHOSPHATE ALPHA-N-ACETYLGLUCOSAMINYL 1-PHOSPHATE TRANSFERASE"/>
    <property type="match status" value="1"/>
</dbReference>
<comment type="subcellular location">
    <subcellularLocation>
        <location evidence="1">Cell membrane</location>
        <topology evidence="1">Multi-pass membrane protein</topology>
    </subcellularLocation>
</comment>
<keyword evidence="5 8" id="KW-1133">Transmembrane helix</keyword>
<protein>
    <submittedName>
        <fullName evidence="9">Putative undecaprenyl-phosphate N-acetylglucosaminyl 1-phosphate transferase</fullName>
    </submittedName>
</protein>
<evidence type="ECO:0000313" key="10">
    <source>
        <dbReference type="Proteomes" id="UP000044071"/>
    </source>
</evidence>
<evidence type="ECO:0000256" key="6">
    <source>
        <dbReference type="ARBA" id="ARBA00023136"/>
    </source>
</evidence>
<dbReference type="Proteomes" id="UP000044071">
    <property type="component" value="Unassembled WGS sequence"/>
</dbReference>
<feature type="transmembrane region" description="Helical" evidence="8">
    <location>
        <begin position="100"/>
        <end position="119"/>
    </location>
</feature>
<evidence type="ECO:0000256" key="8">
    <source>
        <dbReference type="SAM" id="Phobius"/>
    </source>
</evidence>
<comment type="cofactor">
    <cofactor evidence="7">
        <name>Mg(2+)</name>
        <dbReference type="ChEBI" id="CHEBI:18420"/>
    </cofactor>
</comment>
<dbReference type="eggNOG" id="COG0472">
    <property type="taxonomic scope" value="Bacteria"/>
</dbReference>
<feature type="transmembrane region" description="Helical" evidence="8">
    <location>
        <begin position="46"/>
        <end position="65"/>
    </location>
</feature>
<keyword evidence="7" id="KW-0460">Magnesium</keyword>
<dbReference type="InterPro" id="IPR000715">
    <property type="entry name" value="Glycosyl_transferase_4"/>
</dbReference>
<dbReference type="GO" id="GO:0016780">
    <property type="term" value="F:phosphotransferase activity, for other substituted phosphate groups"/>
    <property type="evidence" value="ECO:0007669"/>
    <property type="project" value="InterPro"/>
</dbReference>
<feature type="transmembrane region" description="Helical" evidence="8">
    <location>
        <begin position="286"/>
        <end position="307"/>
    </location>
</feature>
<feature type="transmembrane region" description="Helical" evidence="8">
    <location>
        <begin position="159"/>
        <end position="178"/>
    </location>
</feature>
<feature type="transmembrane region" description="Helical" evidence="8">
    <location>
        <begin position="212"/>
        <end position="230"/>
    </location>
</feature>
<dbReference type="OrthoDB" id="9783652at2"/>
<keyword evidence="10" id="KW-1185">Reference proteome</keyword>
<feature type="binding site" evidence="7">
    <location>
        <position position="151"/>
    </location>
    <ligand>
        <name>Mg(2+)</name>
        <dbReference type="ChEBI" id="CHEBI:18420"/>
    </ligand>
</feature>
<dbReference type="Pfam" id="PF00953">
    <property type="entry name" value="Glycos_transf_4"/>
    <property type="match status" value="1"/>
</dbReference>
<evidence type="ECO:0000256" key="7">
    <source>
        <dbReference type="PIRSR" id="PIRSR600715-1"/>
    </source>
</evidence>
<feature type="transmembrane region" description="Helical" evidence="8">
    <location>
        <begin position="6"/>
        <end position="25"/>
    </location>
</feature>
<feature type="transmembrane region" description="Helical" evidence="8">
    <location>
        <begin position="184"/>
        <end position="200"/>
    </location>
</feature>
<dbReference type="RefSeq" id="WP_044012006.1">
    <property type="nucleotide sequence ID" value="NZ_CCVW01000004.1"/>
</dbReference>
<dbReference type="GO" id="GO:0005886">
    <property type="term" value="C:plasma membrane"/>
    <property type="evidence" value="ECO:0007669"/>
    <property type="project" value="UniProtKB-SubCell"/>
</dbReference>
<reference evidence="9 10" key="1">
    <citation type="submission" date="2014-06" db="EMBL/GenBank/DDBJ databases">
        <authorList>
            <person name="Urmite Genomes Urmite Genomes"/>
        </authorList>
    </citation>
    <scope>NUCLEOTIDE SEQUENCE [LARGE SCALE GENOMIC DNA]</scope>
</reference>
<dbReference type="GO" id="GO:0071555">
    <property type="term" value="P:cell wall organization"/>
    <property type="evidence" value="ECO:0007669"/>
    <property type="project" value="TreeGrafter"/>
</dbReference>
<dbReference type="AlphaFoldDB" id="A0A078L3V7"/>
<organism evidence="9 10">
    <name type="scientific">Legionella massiliensis</name>
    <dbReference type="NCBI Taxonomy" id="1034943"/>
    <lineage>
        <taxon>Bacteria</taxon>
        <taxon>Pseudomonadati</taxon>
        <taxon>Pseudomonadota</taxon>
        <taxon>Gammaproteobacteria</taxon>
        <taxon>Legionellales</taxon>
        <taxon>Legionellaceae</taxon>
        <taxon>Legionella</taxon>
    </lineage>
</organism>
<keyword evidence="3 9" id="KW-0808">Transferase</keyword>
<feature type="transmembrane region" description="Helical" evidence="8">
    <location>
        <begin position="125"/>
        <end position="147"/>
    </location>
</feature>
<gene>
    <name evidence="9" type="primary">tagO</name>
    <name evidence="9" type="ORF">BN59_03138</name>
</gene>
<dbReference type="GO" id="GO:0044038">
    <property type="term" value="P:cell wall macromolecule biosynthetic process"/>
    <property type="evidence" value="ECO:0007669"/>
    <property type="project" value="TreeGrafter"/>
</dbReference>
<feature type="binding site" evidence="7">
    <location>
        <position position="211"/>
    </location>
    <ligand>
        <name>Mg(2+)</name>
        <dbReference type="ChEBI" id="CHEBI:18420"/>
    </ligand>
</feature>
<keyword evidence="2" id="KW-1003">Cell membrane</keyword>
<proteinExistence type="predicted"/>
<name>A0A078L3V7_9GAMM</name>
<sequence>MLYLYFPFIFLLSCFLTWALRCYALSTSMLDIPNQRSSHKIPVPRGGGLSFVLCFLISVIVLLSGAFIEHWLAIALLGSGFFIAFIGFMDDRKGGIPARWRLLAHFAAACFALYCLGGMPAIPVFGWTLAVGGLANIFALLYLIWLLNLYNFMDGIDGLAAVEGVSVCLGGVLLYCLTNNIDSIYLPISLAATLAGFLFWNFPPAKIFMGDAGSGFLGLVIGILSMQAATIKPNFFWSWLILLGVFIVDATVTLLRRGIRGEVLFEAHRSHAYQYASRYYGEHRHVTLGVLIINVLWLFPIALAVGFDWINSSLGLLIAYLPLFALALKFNAGVKE</sequence>
<evidence type="ECO:0000313" key="9">
    <source>
        <dbReference type="EMBL" id="CDZ78824.1"/>
    </source>
</evidence>
<dbReference type="PANTHER" id="PTHR22926">
    <property type="entry name" value="PHOSPHO-N-ACETYLMURAMOYL-PENTAPEPTIDE-TRANSFERASE"/>
    <property type="match status" value="1"/>
</dbReference>
<dbReference type="EMBL" id="CCSB01000004">
    <property type="protein sequence ID" value="CDZ78824.1"/>
    <property type="molecule type" value="Genomic_DNA"/>
</dbReference>
<keyword evidence="6 8" id="KW-0472">Membrane</keyword>
<dbReference type="STRING" id="1034943.BN59_03138"/>
<dbReference type="GO" id="GO:0009103">
    <property type="term" value="P:lipopolysaccharide biosynthetic process"/>
    <property type="evidence" value="ECO:0007669"/>
    <property type="project" value="TreeGrafter"/>
</dbReference>
<evidence type="ECO:0000256" key="4">
    <source>
        <dbReference type="ARBA" id="ARBA00022692"/>
    </source>
</evidence>
<feature type="transmembrane region" description="Helical" evidence="8">
    <location>
        <begin position="313"/>
        <end position="332"/>
    </location>
</feature>
<dbReference type="CDD" id="cd06854">
    <property type="entry name" value="GT_WbpL_WbcO_like"/>
    <property type="match status" value="1"/>
</dbReference>
<feature type="transmembrane region" description="Helical" evidence="8">
    <location>
        <begin position="71"/>
        <end position="88"/>
    </location>
</feature>
<evidence type="ECO:0000256" key="3">
    <source>
        <dbReference type="ARBA" id="ARBA00022679"/>
    </source>
</evidence>
<evidence type="ECO:0000256" key="5">
    <source>
        <dbReference type="ARBA" id="ARBA00022989"/>
    </source>
</evidence>
<evidence type="ECO:0000256" key="1">
    <source>
        <dbReference type="ARBA" id="ARBA00004651"/>
    </source>
</evidence>
<accession>A0A078L3V7</accession>
<keyword evidence="7" id="KW-0479">Metal-binding</keyword>